<gene>
    <name evidence="14" type="primary">dsbB</name>
    <name evidence="16" type="ORF">C8N29_11082</name>
</gene>
<dbReference type="AlphaFoldDB" id="A0A2T5IY83"/>
<keyword evidence="3 14" id="KW-0813">Transport</keyword>
<feature type="topological domain" description="Cytoplasmic" evidence="14">
    <location>
        <begin position="162"/>
        <end position="163"/>
    </location>
</feature>
<comment type="caution">
    <text evidence="14">Lacks conserved residue(s) required for the propagation of feature annotation.</text>
</comment>
<evidence type="ECO:0000256" key="13">
    <source>
        <dbReference type="ARBA" id="ARBA00023284"/>
    </source>
</evidence>
<name>A0A2T5IY83_9GAMM</name>
<evidence type="ECO:0000256" key="6">
    <source>
        <dbReference type="ARBA" id="ARBA00022692"/>
    </source>
</evidence>
<comment type="similarity">
    <text evidence="2 14">Belongs to the DsbB family.</text>
</comment>
<feature type="transmembrane region" description="Helical" evidence="15">
    <location>
        <begin position="70"/>
        <end position="89"/>
    </location>
</feature>
<feature type="topological domain" description="Cytoplasmic" evidence="14">
    <location>
        <begin position="1"/>
        <end position="9"/>
    </location>
</feature>
<keyword evidence="11 14" id="KW-1015">Disulfide bond</keyword>
<dbReference type="GO" id="GO:0006457">
    <property type="term" value="P:protein folding"/>
    <property type="evidence" value="ECO:0007669"/>
    <property type="project" value="InterPro"/>
</dbReference>
<dbReference type="GO" id="GO:0009055">
    <property type="term" value="F:electron transfer activity"/>
    <property type="evidence" value="ECO:0007669"/>
    <property type="project" value="UniProtKB-UniRule"/>
</dbReference>
<keyword evidence="9 14" id="KW-0560">Oxidoreductase</keyword>
<feature type="transmembrane region" description="Helical" evidence="15">
    <location>
        <begin position="7"/>
        <end position="28"/>
    </location>
</feature>
<dbReference type="HAMAP" id="MF_00286">
    <property type="entry name" value="DsbB"/>
    <property type="match status" value="1"/>
</dbReference>
<evidence type="ECO:0000256" key="2">
    <source>
        <dbReference type="ARBA" id="ARBA00008823"/>
    </source>
</evidence>
<keyword evidence="17" id="KW-1185">Reference proteome</keyword>
<evidence type="ECO:0000256" key="5">
    <source>
        <dbReference type="ARBA" id="ARBA00022519"/>
    </source>
</evidence>
<comment type="function">
    <text evidence="14">Required for disulfide bond formation in some periplasmic proteins. Acts by oxidizing the DsbA protein.</text>
</comment>
<dbReference type="InterPro" id="IPR022920">
    <property type="entry name" value="Disulphide_bond_form_DsbB"/>
</dbReference>
<dbReference type="InterPro" id="IPR050183">
    <property type="entry name" value="DsbB"/>
</dbReference>
<feature type="transmembrane region" description="Helical" evidence="15">
    <location>
        <begin position="143"/>
        <end position="160"/>
    </location>
</feature>
<evidence type="ECO:0000256" key="14">
    <source>
        <dbReference type="HAMAP-Rule" id="MF_00286"/>
    </source>
</evidence>
<feature type="disulfide bond" description="Redox-active" evidence="14">
    <location>
        <begin position="36"/>
        <end position="39"/>
    </location>
</feature>
<evidence type="ECO:0000256" key="12">
    <source>
        <dbReference type="ARBA" id="ARBA00023186"/>
    </source>
</evidence>
<accession>A0A2T5IY83</accession>
<evidence type="ECO:0000313" key="17">
    <source>
        <dbReference type="Proteomes" id="UP000244223"/>
    </source>
</evidence>
<keyword evidence="8 14" id="KW-1133">Transmembrane helix</keyword>
<evidence type="ECO:0000256" key="4">
    <source>
        <dbReference type="ARBA" id="ARBA00022475"/>
    </source>
</evidence>
<evidence type="ECO:0000256" key="11">
    <source>
        <dbReference type="ARBA" id="ARBA00023157"/>
    </source>
</evidence>
<keyword evidence="4 14" id="KW-1003">Cell membrane</keyword>
<dbReference type="PANTHER" id="PTHR36570">
    <property type="entry name" value="DISULFIDE BOND FORMATION PROTEIN B"/>
    <property type="match status" value="1"/>
</dbReference>
<keyword evidence="10 14" id="KW-0472">Membrane</keyword>
<keyword evidence="6 14" id="KW-0812">Transmembrane</keyword>
<comment type="caution">
    <text evidence="16">The sequence shown here is derived from an EMBL/GenBank/DDBJ whole genome shotgun (WGS) entry which is preliminary data.</text>
</comment>
<dbReference type="GO" id="GO:0015035">
    <property type="term" value="F:protein-disulfide reductase activity"/>
    <property type="evidence" value="ECO:0007669"/>
    <property type="project" value="UniProtKB-UniRule"/>
</dbReference>
<feature type="transmembrane region" description="Helical" evidence="15">
    <location>
        <begin position="40"/>
        <end position="58"/>
    </location>
</feature>
<organism evidence="16 17">
    <name type="scientific">Agitococcus lubricus</name>
    <dbReference type="NCBI Taxonomy" id="1077255"/>
    <lineage>
        <taxon>Bacteria</taxon>
        <taxon>Pseudomonadati</taxon>
        <taxon>Pseudomonadota</taxon>
        <taxon>Gammaproteobacteria</taxon>
        <taxon>Moraxellales</taxon>
        <taxon>Moraxellaceae</taxon>
        <taxon>Agitococcus</taxon>
    </lineage>
</organism>
<evidence type="ECO:0000256" key="3">
    <source>
        <dbReference type="ARBA" id="ARBA00022448"/>
    </source>
</evidence>
<sequence length="163" mass="17818">MTLPSPRLTNVALFILSGISIAFALYLQHFQHLEPCPLCIFQRFAVIGIGISALVAAIHNPAVLGRRIYAGLTLVSTAWGLTVAGRHVWLQHLPADEVPACGPGLDYWMETFPLQDVIAKVFKGSGECAKVDWTLLGLSLPEWTLALFIGLAVVSVWQIVRKD</sequence>
<protein>
    <recommendedName>
        <fullName evidence="14">Disulfide bond formation protein B</fullName>
    </recommendedName>
    <alternativeName>
        <fullName evidence="14">Disulfide oxidoreductase</fullName>
    </alternativeName>
</protein>
<evidence type="ECO:0000256" key="9">
    <source>
        <dbReference type="ARBA" id="ARBA00023002"/>
    </source>
</evidence>
<dbReference type="Gene3D" id="1.20.1550.10">
    <property type="entry name" value="DsbB-like"/>
    <property type="match status" value="1"/>
</dbReference>
<keyword evidence="12 14" id="KW-0143">Chaperone</keyword>
<dbReference type="SUPFAM" id="SSF158442">
    <property type="entry name" value="DsbB-like"/>
    <property type="match status" value="1"/>
</dbReference>
<dbReference type="EMBL" id="QAON01000010">
    <property type="protein sequence ID" value="PTQ88933.1"/>
    <property type="molecule type" value="Genomic_DNA"/>
</dbReference>
<keyword evidence="13 14" id="KW-0676">Redox-active center</keyword>
<dbReference type="InterPro" id="IPR003752">
    <property type="entry name" value="DiS_bond_form_DsbB/BdbC"/>
</dbReference>
<dbReference type="RefSeq" id="WP_107866093.1">
    <property type="nucleotide sequence ID" value="NZ_QAON01000010.1"/>
</dbReference>
<dbReference type="Pfam" id="PF02600">
    <property type="entry name" value="DsbB"/>
    <property type="match status" value="1"/>
</dbReference>
<dbReference type="Proteomes" id="UP000244223">
    <property type="component" value="Unassembled WGS sequence"/>
</dbReference>
<feature type="topological domain" description="Periplasmic" evidence="14">
    <location>
        <begin position="27"/>
        <end position="44"/>
    </location>
</feature>
<feature type="topological domain" description="Cytoplasmic" evidence="14">
    <location>
        <begin position="62"/>
        <end position="67"/>
    </location>
</feature>
<evidence type="ECO:0000256" key="7">
    <source>
        <dbReference type="ARBA" id="ARBA00022982"/>
    </source>
</evidence>
<evidence type="ECO:0000256" key="10">
    <source>
        <dbReference type="ARBA" id="ARBA00023136"/>
    </source>
</evidence>
<evidence type="ECO:0000256" key="8">
    <source>
        <dbReference type="ARBA" id="ARBA00022989"/>
    </source>
</evidence>
<dbReference type="PANTHER" id="PTHR36570:SF3">
    <property type="entry name" value="DISULFIDE BOND FORMATION PROTEIN B"/>
    <property type="match status" value="1"/>
</dbReference>
<dbReference type="InterPro" id="IPR023380">
    <property type="entry name" value="DsbB-like_sf"/>
</dbReference>
<comment type="subcellular location">
    <subcellularLocation>
        <location evidence="1">Cell inner membrane</location>
        <topology evidence="1">Multi-pass membrane protein</topology>
    </subcellularLocation>
    <subcellularLocation>
        <location evidence="14">Cell membrane</location>
        <topology evidence="14">Multi-pass membrane protein</topology>
    </subcellularLocation>
</comment>
<proteinExistence type="inferred from homology"/>
<evidence type="ECO:0000256" key="15">
    <source>
        <dbReference type="SAM" id="Phobius"/>
    </source>
</evidence>
<reference evidence="16 17" key="1">
    <citation type="submission" date="2018-04" db="EMBL/GenBank/DDBJ databases">
        <title>Genomic Encyclopedia of Archaeal and Bacterial Type Strains, Phase II (KMG-II): from individual species to whole genera.</title>
        <authorList>
            <person name="Goeker M."/>
        </authorList>
    </citation>
    <scope>NUCLEOTIDE SEQUENCE [LARGE SCALE GENOMIC DNA]</scope>
    <source>
        <strain evidence="16 17">DSM 5822</strain>
    </source>
</reference>
<keyword evidence="5" id="KW-0997">Cell inner membrane</keyword>
<evidence type="ECO:0000256" key="1">
    <source>
        <dbReference type="ARBA" id="ARBA00004429"/>
    </source>
</evidence>
<keyword evidence="7 14" id="KW-0249">Electron transport</keyword>
<evidence type="ECO:0000313" key="16">
    <source>
        <dbReference type="EMBL" id="PTQ88933.1"/>
    </source>
</evidence>
<dbReference type="GO" id="GO:0005886">
    <property type="term" value="C:plasma membrane"/>
    <property type="evidence" value="ECO:0007669"/>
    <property type="project" value="UniProtKB-SubCell"/>
</dbReference>
<dbReference type="OrthoDB" id="158402at2"/>